<feature type="compositionally biased region" description="Basic and acidic residues" evidence="10">
    <location>
        <begin position="336"/>
        <end position="352"/>
    </location>
</feature>
<feature type="transmembrane region" description="Helical" evidence="11">
    <location>
        <begin position="302"/>
        <end position="325"/>
    </location>
</feature>
<dbReference type="InterPro" id="IPR013083">
    <property type="entry name" value="Znf_RING/FYVE/PHD"/>
</dbReference>
<gene>
    <name evidence="13" type="ORF">DUNSADRAFT_3039</name>
</gene>
<sequence length="371" mass="39843">MQHNEGPSSIVSSSTASLNSTENRQRAVIPSVEVDTTCSSPGRNQSLRGSACSSPAGMNHVAVHVGQAHDESGDPGVNASQEARGASRPQSQDNKRGSGGEARAADTDGGAVNGGAADKNGEGDAKQGLRGLLLGSFKHRGSTDRVSSPRKGADERPLSAGMTECRICLSTEDAEQMVSACACSGTQKWAHMSCLSKWVCEKRNLTCELCNTPYSEPYSAHLQQEINKHPVRRGDDFGSLSLAGQAQWDSPAPNAAVVNSGGTFGGTPLTNPWSRIDYWLTLLSLLAALIVILYFASRNWQVIVWGVIVAFVPITAGLSLLYMLVGKAVENRRWRQREGRNRENTHQQAERGVRRRGSANITFSPFVNMHV</sequence>
<accession>A0ABQ7GUK9</accession>
<keyword evidence="7" id="KW-0862">Zinc</keyword>
<dbReference type="EMBL" id="MU069583">
    <property type="protein sequence ID" value="KAF5838307.1"/>
    <property type="molecule type" value="Genomic_DNA"/>
</dbReference>
<keyword evidence="4" id="KW-0479">Metal-binding</keyword>
<keyword evidence="9 11" id="KW-0472">Membrane</keyword>
<keyword evidence="2" id="KW-0808">Transferase</keyword>
<keyword evidence="14" id="KW-1185">Reference proteome</keyword>
<evidence type="ECO:0000256" key="9">
    <source>
        <dbReference type="ARBA" id="ARBA00023136"/>
    </source>
</evidence>
<dbReference type="CDD" id="cd16495">
    <property type="entry name" value="RING_CH-C4HC3_MARCH"/>
    <property type="match status" value="1"/>
</dbReference>
<dbReference type="PANTHER" id="PTHR46065:SF3">
    <property type="entry name" value="FI20425P1"/>
    <property type="match status" value="1"/>
</dbReference>
<keyword evidence="3 11" id="KW-0812">Transmembrane</keyword>
<feature type="compositionally biased region" description="Polar residues" evidence="10">
    <location>
        <begin position="34"/>
        <end position="53"/>
    </location>
</feature>
<proteinExistence type="predicted"/>
<evidence type="ECO:0000256" key="7">
    <source>
        <dbReference type="ARBA" id="ARBA00022833"/>
    </source>
</evidence>
<feature type="transmembrane region" description="Helical" evidence="11">
    <location>
        <begin position="278"/>
        <end position="296"/>
    </location>
</feature>
<evidence type="ECO:0000256" key="8">
    <source>
        <dbReference type="ARBA" id="ARBA00022989"/>
    </source>
</evidence>
<name>A0ABQ7GUK9_DUNSA</name>
<evidence type="ECO:0000256" key="3">
    <source>
        <dbReference type="ARBA" id="ARBA00022692"/>
    </source>
</evidence>
<dbReference type="SUPFAM" id="SSF57850">
    <property type="entry name" value="RING/U-box"/>
    <property type="match status" value="1"/>
</dbReference>
<evidence type="ECO:0000256" key="4">
    <source>
        <dbReference type="ARBA" id="ARBA00022723"/>
    </source>
</evidence>
<feature type="compositionally biased region" description="Polar residues" evidence="10">
    <location>
        <begin position="1"/>
        <end position="22"/>
    </location>
</feature>
<evidence type="ECO:0000313" key="14">
    <source>
        <dbReference type="Proteomes" id="UP000815325"/>
    </source>
</evidence>
<evidence type="ECO:0000256" key="10">
    <source>
        <dbReference type="SAM" id="MobiDB-lite"/>
    </source>
</evidence>
<feature type="region of interest" description="Disordered" evidence="10">
    <location>
        <begin position="1"/>
        <end position="157"/>
    </location>
</feature>
<dbReference type="PROSITE" id="PS51292">
    <property type="entry name" value="ZF_RING_CH"/>
    <property type="match status" value="1"/>
</dbReference>
<evidence type="ECO:0000256" key="5">
    <source>
        <dbReference type="ARBA" id="ARBA00022771"/>
    </source>
</evidence>
<feature type="domain" description="RING-CH-type" evidence="12">
    <location>
        <begin position="157"/>
        <end position="217"/>
    </location>
</feature>
<dbReference type="SMART" id="SM00744">
    <property type="entry name" value="RINGv"/>
    <property type="match status" value="1"/>
</dbReference>
<dbReference type="InterPro" id="IPR011016">
    <property type="entry name" value="Znf_RING-CH"/>
</dbReference>
<evidence type="ECO:0000256" key="2">
    <source>
        <dbReference type="ARBA" id="ARBA00022679"/>
    </source>
</evidence>
<evidence type="ECO:0000256" key="1">
    <source>
        <dbReference type="ARBA" id="ARBA00004141"/>
    </source>
</evidence>
<dbReference type="Gene3D" id="3.30.40.10">
    <property type="entry name" value="Zinc/RING finger domain, C3HC4 (zinc finger)"/>
    <property type="match status" value="1"/>
</dbReference>
<comment type="caution">
    <text evidence="13">The sequence shown here is derived from an EMBL/GenBank/DDBJ whole genome shotgun (WGS) entry which is preliminary data.</text>
</comment>
<dbReference type="PANTHER" id="PTHR46065">
    <property type="entry name" value="E3 UBIQUITIN-PROTEIN LIGASE MARCH 2/3 FAMILY MEMBER"/>
    <property type="match status" value="1"/>
</dbReference>
<evidence type="ECO:0000313" key="13">
    <source>
        <dbReference type="EMBL" id="KAF5838307.1"/>
    </source>
</evidence>
<protein>
    <recommendedName>
        <fullName evidence="12">RING-CH-type domain-containing protein</fullName>
    </recommendedName>
</protein>
<organism evidence="13 14">
    <name type="scientific">Dunaliella salina</name>
    <name type="common">Green alga</name>
    <name type="synonym">Protococcus salinus</name>
    <dbReference type="NCBI Taxonomy" id="3046"/>
    <lineage>
        <taxon>Eukaryota</taxon>
        <taxon>Viridiplantae</taxon>
        <taxon>Chlorophyta</taxon>
        <taxon>core chlorophytes</taxon>
        <taxon>Chlorophyceae</taxon>
        <taxon>CS clade</taxon>
        <taxon>Chlamydomonadales</taxon>
        <taxon>Dunaliellaceae</taxon>
        <taxon>Dunaliella</taxon>
    </lineage>
</organism>
<dbReference type="Pfam" id="PF12906">
    <property type="entry name" value="RINGv"/>
    <property type="match status" value="1"/>
</dbReference>
<evidence type="ECO:0000256" key="11">
    <source>
        <dbReference type="SAM" id="Phobius"/>
    </source>
</evidence>
<evidence type="ECO:0000256" key="6">
    <source>
        <dbReference type="ARBA" id="ARBA00022786"/>
    </source>
</evidence>
<feature type="region of interest" description="Disordered" evidence="10">
    <location>
        <begin position="336"/>
        <end position="355"/>
    </location>
</feature>
<feature type="compositionally biased region" description="Basic and acidic residues" evidence="10">
    <location>
        <begin position="93"/>
        <end position="106"/>
    </location>
</feature>
<keyword evidence="5" id="KW-0863">Zinc-finger</keyword>
<dbReference type="Proteomes" id="UP000815325">
    <property type="component" value="Unassembled WGS sequence"/>
</dbReference>
<comment type="subcellular location">
    <subcellularLocation>
        <location evidence="1">Membrane</location>
        <topology evidence="1">Multi-pass membrane protein</topology>
    </subcellularLocation>
</comment>
<keyword evidence="8 11" id="KW-1133">Transmembrane helix</keyword>
<reference evidence="13" key="1">
    <citation type="submission" date="2017-08" db="EMBL/GenBank/DDBJ databases">
        <authorList>
            <person name="Polle J.E."/>
            <person name="Barry K."/>
            <person name="Cushman J."/>
            <person name="Schmutz J."/>
            <person name="Tran D."/>
            <person name="Hathwaick L.T."/>
            <person name="Yim W.C."/>
            <person name="Jenkins J."/>
            <person name="Mckie-Krisberg Z.M."/>
            <person name="Prochnik S."/>
            <person name="Lindquist E."/>
            <person name="Dockter R.B."/>
            <person name="Adam C."/>
            <person name="Molina H."/>
            <person name="Bunkerborg J."/>
            <person name="Jin E."/>
            <person name="Buchheim M."/>
            <person name="Magnuson J."/>
        </authorList>
    </citation>
    <scope>NUCLEOTIDE SEQUENCE</scope>
    <source>
        <strain evidence="13">CCAP 19/18</strain>
    </source>
</reference>
<keyword evidence="6" id="KW-0833">Ubl conjugation pathway</keyword>
<evidence type="ECO:0000259" key="12">
    <source>
        <dbReference type="PROSITE" id="PS51292"/>
    </source>
</evidence>